<feature type="compositionally biased region" description="Polar residues" evidence="1">
    <location>
        <begin position="21"/>
        <end position="31"/>
    </location>
</feature>
<feature type="transmembrane region" description="Helical" evidence="2">
    <location>
        <begin position="224"/>
        <end position="242"/>
    </location>
</feature>
<proteinExistence type="predicted"/>
<gene>
    <name evidence="3" type="ORF">EV420DRAFT_1483039</name>
</gene>
<reference evidence="3" key="1">
    <citation type="submission" date="2023-06" db="EMBL/GenBank/DDBJ databases">
        <authorList>
            <consortium name="Lawrence Berkeley National Laboratory"/>
            <person name="Ahrendt S."/>
            <person name="Sahu N."/>
            <person name="Indic B."/>
            <person name="Wong-Bajracharya J."/>
            <person name="Merenyi Z."/>
            <person name="Ke H.-M."/>
            <person name="Monk M."/>
            <person name="Kocsube S."/>
            <person name="Drula E."/>
            <person name="Lipzen A."/>
            <person name="Balint B."/>
            <person name="Henrissat B."/>
            <person name="Andreopoulos B."/>
            <person name="Martin F.M."/>
            <person name="Harder C.B."/>
            <person name="Rigling D."/>
            <person name="Ford K.L."/>
            <person name="Foster G.D."/>
            <person name="Pangilinan J."/>
            <person name="Papanicolaou A."/>
            <person name="Barry K."/>
            <person name="LaButti K."/>
            <person name="Viragh M."/>
            <person name="Koriabine M."/>
            <person name="Yan M."/>
            <person name="Riley R."/>
            <person name="Champramary S."/>
            <person name="Plett K.L."/>
            <person name="Tsai I.J."/>
            <person name="Slot J."/>
            <person name="Sipos G."/>
            <person name="Plett J."/>
            <person name="Nagy L.G."/>
            <person name="Grigoriev I.V."/>
        </authorList>
    </citation>
    <scope>NUCLEOTIDE SEQUENCE</scope>
    <source>
        <strain evidence="3">CCBAS 213</strain>
    </source>
</reference>
<keyword evidence="2" id="KW-0812">Transmembrane</keyword>
<feature type="region of interest" description="Disordered" evidence="1">
    <location>
        <begin position="1"/>
        <end position="77"/>
    </location>
</feature>
<dbReference type="GeneID" id="85353486"/>
<organism evidence="3 4">
    <name type="scientific">Armillaria tabescens</name>
    <name type="common">Ringless honey mushroom</name>
    <name type="synonym">Agaricus tabescens</name>
    <dbReference type="NCBI Taxonomy" id="1929756"/>
    <lineage>
        <taxon>Eukaryota</taxon>
        <taxon>Fungi</taxon>
        <taxon>Dikarya</taxon>
        <taxon>Basidiomycota</taxon>
        <taxon>Agaricomycotina</taxon>
        <taxon>Agaricomycetes</taxon>
        <taxon>Agaricomycetidae</taxon>
        <taxon>Agaricales</taxon>
        <taxon>Marasmiineae</taxon>
        <taxon>Physalacriaceae</taxon>
        <taxon>Desarmillaria</taxon>
    </lineage>
</organism>
<evidence type="ECO:0000313" key="3">
    <source>
        <dbReference type="EMBL" id="KAK0449816.1"/>
    </source>
</evidence>
<keyword evidence="4" id="KW-1185">Reference proteome</keyword>
<accession>A0AA39JXV4</accession>
<keyword evidence="2" id="KW-0472">Membrane</keyword>
<keyword evidence="2" id="KW-1133">Transmembrane helix</keyword>
<comment type="caution">
    <text evidence="3">The sequence shown here is derived from an EMBL/GenBank/DDBJ whole genome shotgun (WGS) entry which is preliminary data.</text>
</comment>
<evidence type="ECO:0000256" key="1">
    <source>
        <dbReference type="SAM" id="MobiDB-lite"/>
    </source>
</evidence>
<dbReference type="RefSeq" id="XP_060327108.1">
    <property type="nucleotide sequence ID" value="XM_060469938.1"/>
</dbReference>
<dbReference type="AlphaFoldDB" id="A0AA39JXV4"/>
<evidence type="ECO:0000256" key="2">
    <source>
        <dbReference type="SAM" id="Phobius"/>
    </source>
</evidence>
<feature type="compositionally biased region" description="Polar residues" evidence="1">
    <location>
        <begin position="1"/>
        <end position="11"/>
    </location>
</feature>
<protein>
    <submittedName>
        <fullName evidence="3">Uncharacterized protein</fullName>
    </submittedName>
</protein>
<sequence>MSSHDSVISSNRRSKWGRVQVSPTVDNTLSTVDVGIPAPVSSARSATSAPPKKRVRRGDPLDSLDPRSPSVPAPRESAYSLLPPVTVSHPSGVAYQQLCRRVSYGDLTPEEIVAILHQRHIAAADPRGLAPSPVATDPSFGIAPFTQAESANVDNDEGYCPILLLLLPYGLYSDSSECGNPFMDDIAEEKSTRNLRMRLVTMSLTLLSLVLLILSLVFPSLGPGSLTVMLTVFLLHFVHVFLHRHVRTKTTKGELASGLTEKLTFDDDIHNDPSVAITSKKLKHPHAVIPSASIDVPDMSSAPSAEVYLEDLGYPPVPVSRPSKKGCTR</sequence>
<dbReference type="EMBL" id="JAUEPS010000037">
    <property type="protein sequence ID" value="KAK0449816.1"/>
    <property type="molecule type" value="Genomic_DNA"/>
</dbReference>
<name>A0AA39JXV4_ARMTA</name>
<feature type="transmembrane region" description="Helical" evidence="2">
    <location>
        <begin position="199"/>
        <end position="218"/>
    </location>
</feature>
<evidence type="ECO:0000313" key="4">
    <source>
        <dbReference type="Proteomes" id="UP001175211"/>
    </source>
</evidence>
<dbReference type="Proteomes" id="UP001175211">
    <property type="component" value="Unassembled WGS sequence"/>
</dbReference>